<accession>A0A3M0J012</accession>
<dbReference type="OrthoDB" id="9045857at2759"/>
<comment type="caution">
    <text evidence="8">The sequence shown here is derived from an EMBL/GenBank/DDBJ whole genome shotgun (WGS) entry which is preliminary data.</text>
</comment>
<proteinExistence type="predicted"/>
<evidence type="ECO:0000256" key="4">
    <source>
        <dbReference type="ARBA" id="ARBA00023180"/>
    </source>
</evidence>
<feature type="region of interest" description="Disordered" evidence="5">
    <location>
        <begin position="155"/>
        <end position="175"/>
    </location>
</feature>
<name>A0A3M0J012_HIRRU</name>
<keyword evidence="4" id="KW-0325">Glycoprotein</keyword>
<evidence type="ECO:0000256" key="6">
    <source>
        <dbReference type="SAM" id="SignalP"/>
    </source>
</evidence>
<sequence length="175" mass="19265">MWRGRLLGIALGVAVLWASQTGAAAAGQAEGVSAKESRSSRAKRRGHGGGHDALKGPNVCGSRYNAYCCPGWKTLPGGNQCIVRLTQAKLAQGLIKQKKEKQLRREDRQEDEDSEDLARQFSYILGKEHWRQVEMFRLLLGQGRPSGDVHSIHLNGSSSKNIARHKHRPGMANDE</sequence>
<feature type="chain" id="PRO_5018133217" description="Fibrillin 1 unique N-terminal domain-containing protein" evidence="6">
    <location>
        <begin position="19"/>
        <end position="175"/>
    </location>
</feature>
<evidence type="ECO:0000313" key="9">
    <source>
        <dbReference type="Proteomes" id="UP000269221"/>
    </source>
</evidence>
<protein>
    <recommendedName>
        <fullName evidence="7">Fibrillin 1 unique N-terminal domain-containing protein</fullName>
    </recommendedName>
</protein>
<dbReference type="Proteomes" id="UP000269221">
    <property type="component" value="Unassembled WGS sequence"/>
</dbReference>
<dbReference type="GO" id="GO:0005576">
    <property type="term" value="C:extracellular region"/>
    <property type="evidence" value="ECO:0007669"/>
    <property type="project" value="UniProtKB-SubCell"/>
</dbReference>
<dbReference type="AlphaFoldDB" id="A0A3M0J012"/>
<dbReference type="STRING" id="333673.A0A3M0J012"/>
<feature type="signal peptide" evidence="6">
    <location>
        <begin position="1"/>
        <end position="18"/>
    </location>
</feature>
<gene>
    <name evidence="8" type="ORF">DUI87_29187</name>
</gene>
<dbReference type="Gene3D" id="2.10.25.10">
    <property type="entry name" value="Laminin"/>
    <property type="match status" value="1"/>
</dbReference>
<evidence type="ECO:0000256" key="2">
    <source>
        <dbReference type="ARBA" id="ARBA00022525"/>
    </source>
</evidence>
<evidence type="ECO:0000313" key="8">
    <source>
        <dbReference type="EMBL" id="RMB94377.1"/>
    </source>
</evidence>
<evidence type="ECO:0000259" key="7">
    <source>
        <dbReference type="Pfam" id="PF18193"/>
    </source>
</evidence>
<keyword evidence="9" id="KW-1185">Reference proteome</keyword>
<organism evidence="8 9">
    <name type="scientific">Hirundo rustica rustica</name>
    <dbReference type="NCBI Taxonomy" id="333673"/>
    <lineage>
        <taxon>Eukaryota</taxon>
        <taxon>Metazoa</taxon>
        <taxon>Chordata</taxon>
        <taxon>Craniata</taxon>
        <taxon>Vertebrata</taxon>
        <taxon>Euteleostomi</taxon>
        <taxon>Archelosauria</taxon>
        <taxon>Archosauria</taxon>
        <taxon>Dinosauria</taxon>
        <taxon>Saurischia</taxon>
        <taxon>Theropoda</taxon>
        <taxon>Coelurosauria</taxon>
        <taxon>Aves</taxon>
        <taxon>Neognathae</taxon>
        <taxon>Neoaves</taxon>
        <taxon>Telluraves</taxon>
        <taxon>Australaves</taxon>
        <taxon>Passeriformes</taxon>
        <taxon>Sylvioidea</taxon>
        <taxon>Hirundinidae</taxon>
        <taxon>Hirundo</taxon>
    </lineage>
</organism>
<dbReference type="EMBL" id="QRBI01000197">
    <property type="protein sequence ID" value="RMB94377.1"/>
    <property type="molecule type" value="Genomic_DNA"/>
</dbReference>
<comment type="subcellular location">
    <subcellularLocation>
        <location evidence="1">Secreted</location>
    </subcellularLocation>
</comment>
<reference evidence="8 9" key="1">
    <citation type="submission" date="2018-07" db="EMBL/GenBank/DDBJ databases">
        <title>A high quality draft genome assembly of the barn swallow (H. rustica rustica).</title>
        <authorList>
            <person name="Formenti G."/>
            <person name="Chiara M."/>
            <person name="Poveda L."/>
            <person name="Francoijs K.-J."/>
            <person name="Bonisoli-Alquati A."/>
            <person name="Canova L."/>
            <person name="Gianfranceschi L."/>
            <person name="Horner D.S."/>
            <person name="Saino N."/>
        </authorList>
    </citation>
    <scope>NUCLEOTIDE SEQUENCE [LARGE SCALE GENOMIC DNA]</scope>
    <source>
        <strain evidence="8">Chelidonia</strain>
        <tissue evidence="8">Blood</tissue>
    </source>
</reference>
<dbReference type="Pfam" id="PF18193">
    <property type="entry name" value="Fibrillin_U_N"/>
    <property type="match status" value="1"/>
</dbReference>
<dbReference type="InterPro" id="IPR052080">
    <property type="entry name" value="vWF_C/EGF_Fibrillin"/>
</dbReference>
<dbReference type="PANTHER" id="PTHR47333">
    <property type="entry name" value="VON WILLEBRAND FACTOR C AND EGF DOMAIN-CONTAINING PROTEIN"/>
    <property type="match status" value="1"/>
</dbReference>
<feature type="region of interest" description="Disordered" evidence="5">
    <location>
        <begin position="27"/>
        <end position="55"/>
    </location>
</feature>
<keyword evidence="3 6" id="KW-0732">Signal</keyword>
<evidence type="ECO:0000256" key="1">
    <source>
        <dbReference type="ARBA" id="ARBA00004613"/>
    </source>
</evidence>
<keyword evidence="2" id="KW-0964">Secreted</keyword>
<feature type="domain" description="Fibrillin 1 unique N-terminal" evidence="7">
    <location>
        <begin position="49"/>
        <end position="83"/>
    </location>
</feature>
<evidence type="ECO:0000256" key="3">
    <source>
        <dbReference type="ARBA" id="ARBA00022729"/>
    </source>
</evidence>
<evidence type="ECO:0000256" key="5">
    <source>
        <dbReference type="SAM" id="MobiDB-lite"/>
    </source>
</evidence>
<dbReference type="InterPro" id="IPR040872">
    <property type="entry name" value="Fibrillin_U_N"/>
</dbReference>
<dbReference type="PANTHER" id="PTHR47333:SF2">
    <property type="entry name" value="FIBRILLIN-1"/>
    <property type="match status" value="1"/>
</dbReference>